<organism evidence="4 5">
    <name type="scientific">Natronoarchaeum philippinense</name>
    <dbReference type="NCBI Taxonomy" id="558529"/>
    <lineage>
        <taxon>Archaea</taxon>
        <taxon>Methanobacteriati</taxon>
        <taxon>Methanobacteriota</taxon>
        <taxon>Stenosarchaea group</taxon>
        <taxon>Halobacteria</taxon>
        <taxon>Halobacteriales</taxon>
        <taxon>Natronoarchaeaceae</taxon>
    </lineage>
</organism>
<reference evidence="5" key="1">
    <citation type="submission" date="2017-09" db="EMBL/GenBank/DDBJ databases">
        <authorList>
            <person name="Varghese N."/>
            <person name="Submissions S."/>
        </authorList>
    </citation>
    <scope>NUCLEOTIDE SEQUENCE [LARGE SCALE GENOMIC DNA]</scope>
    <source>
        <strain evidence="5">DSM 27208</strain>
    </source>
</reference>
<dbReference type="Proteomes" id="UP000219453">
    <property type="component" value="Unassembled WGS sequence"/>
</dbReference>
<evidence type="ECO:0000313" key="5">
    <source>
        <dbReference type="Proteomes" id="UP000219453"/>
    </source>
</evidence>
<feature type="transmembrane region" description="Helical" evidence="2">
    <location>
        <begin position="20"/>
        <end position="42"/>
    </location>
</feature>
<sequence length="1078" mass="116469">MNLMADRADDERGLSPVIGIVLLFGLVLFGATLVAVAGMSLVDTMQTESSLDRAETSMQQVGSDLSELANSPSDRETELTLGNFEEGQASIVDDGQMIFNINPGRTAAGSCEAEMDIGTLEYERGDSTVGFQAGGVWRSDGGSPLMVSQPDLTISKQTIEGRTVRSIDFPATNVDPDNSSLTGSTVEAQQNRSVSEARQTEMQRNLFNCLDDSDRVRNIEIRIEGNQYADAWYRYLDEQIGAAGTVRWDGDAVVATSPLGAPIQPADFTIENPDTFGALHTGSAFNPSNLNDVFFDGYDSQMAGYDDSGRYDSKTGKLASATDVTLNGNFDFYGDVFAGDSIRIPGRGNSIDGEEHPNADIDAPPTIDGEIRDAIDAIDTNAENSETSAVTADDLVLSDGGAVTLTSGVYHLDTLTVPEDATLTLDTSSGDVVIAAENGVQVEDDASVDVVGGDANQVRIFSGADVTVGGDVTVAGDRSYKNFWYAPSTASVSLSGDEFTGVAYAPDAEMTLDRDLDVYGSLIGGFDGQIRDVDFHYDNALERISGDGTSAVIEDGQVTGPSDPELESFDARATILGSEFSNDGRMQDIYPSLELESVTNDDDLDSLSYWQETSSRVSADDGSELRDPDGESLTERYRGNDLDRLAYGEYGISRLNRGDNFHRGVYWESVRFNGQSGDEIQLSGMASYGNVFLRLYDSNGNRVSESWDGLSLTLPSDDTYTVQVMSYNSVDYRLELRETSPDPGDGETFYHEDVMFDARNGDDVEIEVSSTEASPYVELIGPGGGRVAVEEGGSDVTLTADSLAEGQHTIRVSSTSNKTEFDYDISLKRTKIENAPLLSHGPIKVDLVTNPPNSSANYREPWPDPRLDARGYPGAGWNDDVNHPAVPEVRSTSLEGLEPGTGFSVEMEYRFRLCGDTTSYAGTSKMIDGTRHFEVGCSSNDRVESTIEYDPGSAQNQLKILRDGDKVPHVEPAGGQRGMKDMLGSRLNADDTLDLDDGEFVIAFELDETRANFDDAVAGRSSADYNDVVMLYEITDQHWTDGSGETVTEGPNGSPLDENEDYTYTVNIENNQIVIGSE</sequence>
<dbReference type="InterPro" id="IPR055729">
    <property type="entry name" value="DUF7305"/>
</dbReference>
<accession>A0A285N0F3</accession>
<evidence type="ECO:0000259" key="3">
    <source>
        <dbReference type="Pfam" id="PF23981"/>
    </source>
</evidence>
<feature type="region of interest" description="Disordered" evidence="1">
    <location>
        <begin position="52"/>
        <end position="74"/>
    </location>
</feature>
<name>A0A285N0F3_NATPI</name>
<feature type="domain" description="DUF7305" evidence="3">
    <location>
        <begin position="352"/>
        <end position="543"/>
    </location>
</feature>
<evidence type="ECO:0000256" key="1">
    <source>
        <dbReference type="SAM" id="MobiDB-lite"/>
    </source>
</evidence>
<feature type="compositionally biased region" description="Polar residues" evidence="1">
    <location>
        <begin position="56"/>
        <end position="72"/>
    </location>
</feature>
<evidence type="ECO:0000313" key="4">
    <source>
        <dbReference type="EMBL" id="SNZ02818.1"/>
    </source>
</evidence>
<dbReference type="RefSeq" id="WP_097007181.1">
    <property type="nucleotide sequence ID" value="NZ_OBEJ01000001.1"/>
</dbReference>
<protein>
    <recommendedName>
        <fullName evidence="3">DUF7305 domain-containing protein</fullName>
    </recommendedName>
</protein>
<gene>
    <name evidence="4" type="ORF">SAMN06269185_0120</name>
</gene>
<dbReference type="InterPro" id="IPR055713">
    <property type="entry name" value="DUF7289"/>
</dbReference>
<dbReference type="OrthoDB" id="148042at2157"/>
<dbReference type="Gene3D" id="2.60.120.380">
    <property type="match status" value="2"/>
</dbReference>
<keyword evidence="2" id="KW-0812">Transmembrane</keyword>
<feature type="compositionally biased region" description="Basic and acidic residues" evidence="1">
    <location>
        <begin position="623"/>
        <end position="635"/>
    </location>
</feature>
<dbReference type="AlphaFoldDB" id="A0A285N0F3"/>
<feature type="region of interest" description="Disordered" evidence="1">
    <location>
        <begin position="1040"/>
        <end position="1060"/>
    </location>
</feature>
<dbReference type="Pfam" id="PF23981">
    <property type="entry name" value="DUF7305"/>
    <property type="match status" value="1"/>
</dbReference>
<feature type="region of interest" description="Disordered" evidence="1">
    <location>
        <begin position="615"/>
        <end position="635"/>
    </location>
</feature>
<dbReference type="Pfam" id="PF23960">
    <property type="entry name" value="DUF7289"/>
    <property type="match status" value="1"/>
</dbReference>
<keyword evidence="2" id="KW-0472">Membrane</keyword>
<proteinExistence type="predicted"/>
<keyword evidence="5" id="KW-1185">Reference proteome</keyword>
<keyword evidence="2" id="KW-1133">Transmembrane helix</keyword>
<dbReference type="EMBL" id="OBEJ01000001">
    <property type="protein sequence ID" value="SNZ02818.1"/>
    <property type="molecule type" value="Genomic_DNA"/>
</dbReference>
<evidence type="ECO:0000256" key="2">
    <source>
        <dbReference type="SAM" id="Phobius"/>
    </source>
</evidence>